<evidence type="ECO:0008006" key="3">
    <source>
        <dbReference type="Google" id="ProtNLM"/>
    </source>
</evidence>
<protein>
    <recommendedName>
        <fullName evidence="3">DUF1508 domain-containing protein</fullName>
    </recommendedName>
</protein>
<dbReference type="Proteomes" id="UP001156140">
    <property type="component" value="Unassembled WGS sequence"/>
</dbReference>
<dbReference type="AlphaFoldDB" id="A0AA41QJL9"/>
<evidence type="ECO:0000313" key="2">
    <source>
        <dbReference type="Proteomes" id="UP001156140"/>
    </source>
</evidence>
<organism evidence="1 2">
    <name type="scientific">Paradevosia shaoguanensis</name>
    <dbReference type="NCBI Taxonomy" id="1335043"/>
    <lineage>
        <taxon>Bacteria</taxon>
        <taxon>Pseudomonadati</taxon>
        <taxon>Pseudomonadota</taxon>
        <taxon>Alphaproteobacteria</taxon>
        <taxon>Hyphomicrobiales</taxon>
        <taxon>Devosiaceae</taxon>
        <taxon>Paradevosia</taxon>
    </lineage>
</organism>
<comment type="caution">
    <text evidence="1">The sequence shown here is derived from an EMBL/GenBank/DDBJ whole genome shotgun (WGS) entry which is preliminary data.</text>
</comment>
<evidence type="ECO:0000313" key="1">
    <source>
        <dbReference type="EMBL" id="MCI0126067.1"/>
    </source>
</evidence>
<keyword evidence="2" id="KW-1185">Reference proteome</keyword>
<proteinExistence type="predicted"/>
<accession>A0AA41QJL9</accession>
<dbReference type="EMBL" id="JALAZD010000001">
    <property type="protein sequence ID" value="MCI0126067.1"/>
    <property type="molecule type" value="Genomic_DNA"/>
</dbReference>
<name>A0AA41QJL9_9HYPH</name>
<sequence>MTEKPKNSDIRIRRTGGAGPNAQWQWEVLDAEGNVLKKGTALGEEHKAFATARKAKEKLGL</sequence>
<reference evidence="1" key="1">
    <citation type="submission" date="2022-03" db="EMBL/GenBank/DDBJ databases">
        <title>The complete genome sequence of a Methyloterrigena soli.</title>
        <authorList>
            <person name="Zi Z."/>
        </authorList>
    </citation>
    <scope>NUCLEOTIDE SEQUENCE</scope>
    <source>
        <strain evidence="1">M48</strain>
    </source>
</reference>
<dbReference type="RefSeq" id="WP_035090420.1">
    <property type="nucleotide sequence ID" value="NZ_JAKETQ010000001.1"/>
</dbReference>
<gene>
    <name evidence="1" type="ORF">ML536_04435</name>
</gene>